<dbReference type="PANTHER" id="PTHR11496">
    <property type="entry name" value="ALCOHOL DEHYDROGENASE"/>
    <property type="match status" value="1"/>
</dbReference>
<keyword evidence="5" id="KW-0809">Transit peptide</keyword>
<proteinExistence type="inferred from homology"/>
<keyword evidence="11" id="KW-1185">Reference proteome</keyword>
<dbReference type="CDD" id="cd08190">
    <property type="entry name" value="HOT"/>
    <property type="match status" value="1"/>
</dbReference>
<dbReference type="InterPro" id="IPR042157">
    <property type="entry name" value="HOT"/>
</dbReference>
<dbReference type="EMBL" id="CENE01000002">
    <property type="protein sequence ID" value="CEQ39230.1"/>
    <property type="molecule type" value="Genomic_DNA"/>
</dbReference>
<feature type="non-terminal residue" evidence="10">
    <location>
        <position position="1"/>
    </location>
</feature>
<evidence type="ECO:0000259" key="9">
    <source>
        <dbReference type="Pfam" id="PF00465"/>
    </source>
</evidence>
<comment type="catalytic activity">
    <reaction evidence="8">
        <text>4-hydroxybutanoate + 2-oxoglutarate = (R)-2-hydroxyglutarate + succinate semialdehyde</text>
        <dbReference type="Rhea" id="RHEA:24734"/>
        <dbReference type="ChEBI" id="CHEBI:15801"/>
        <dbReference type="ChEBI" id="CHEBI:16724"/>
        <dbReference type="ChEBI" id="CHEBI:16810"/>
        <dbReference type="ChEBI" id="CHEBI:57706"/>
        <dbReference type="EC" id="1.1.99.24"/>
    </reaction>
</comment>
<dbReference type="GO" id="GO:0005739">
    <property type="term" value="C:mitochondrion"/>
    <property type="evidence" value="ECO:0007669"/>
    <property type="project" value="UniProtKB-SubCell"/>
</dbReference>
<evidence type="ECO:0000256" key="7">
    <source>
        <dbReference type="ARBA" id="ARBA00023128"/>
    </source>
</evidence>
<dbReference type="Gene3D" id="1.20.1090.10">
    <property type="entry name" value="Dehydroquinate synthase-like - alpha domain"/>
    <property type="match status" value="1"/>
</dbReference>
<accession>A0A0D6EI39</accession>
<dbReference type="GO" id="GO:0004022">
    <property type="term" value="F:alcohol dehydrogenase (NAD+) activity"/>
    <property type="evidence" value="ECO:0007669"/>
    <property type="project" value="InterPro"/>
</dbReference>
<dbReference type="InterPro" id="IPR001670">
    <property type="entry name" value="ADH_Fe/GldA"/>
</dbReference>
<dbReference type="InterPro" id="IPR039697">
    <property type="entry name" value="Alcohol_dehydrogenase_Fe"/>
</dbReference>
<dbReference type="Proteomes" id="UP000243876">
    <property type="component" value="Unassembled WGS sequence"/>
</dbReference>
<evidence type="ECO:0000256" key="8">
    <source>
        <dbReference type="ARBA" id="ARBA00049496"/>
    </source>
</evidence>
<dbReference type="FunFam" id="3.40.50.1970:FF:000009">
    <property type="entry name" value="Fe-containing alcohol dehydrogenase"/>
    <property type="match status" value="1"/>
</dbReference>
<dbReference type="SUPFAM" id="SSF56796">
    <property type="entry name" value="Dehydroquinate synthase-like"/>
    <property type="match status" value="1"/>
</dbReference>
<comment type="subcellular location">
    <subcellularLocation>
        <location evidence="2">Mitochondrion</location>
    </subcellularLocation>
</comment>
<gene>
    <name evidence="10" type="primary">SPOSA6832_00741</name>
</gene>
<evidence type="ECO:0000256" key="2">
    <source>
        <dbReference type="ARBA" id="ARBA00004173"/>
    </source>
</evidence>
<dbReference type="OrthoDB" id="339764at2759"/>
<reference evidence="11" key="1">
    <citation type="submission" date="2015-02" db="EMBL/GenBank/DDBJ databases">
        <authorList>
            <person name="Gon?alves P."/>
        </authorList>
    </citation>
    <scope>NUCLEOTIDE SEQUENCE [LARGE SCALE GENOMIC DNA]</scope>
</reference>
<organism evidence="10 11">
    <name type="scientific">Sporidiobolus salmonicolor</name>
    <name type="common">Yeast-like fungus</name>
    <name type="synonym">Sporobolomyces salmonicolor</name>
    <dbReference type="NCBI Taxonomy" id="5005"/>
    <lineage>
        <taxon>Eukaryota</taxon>
        <taxon>Fungi</taxon>
        <taxon>Dikarya</taxon>
        <taxon>Basidiomycota</taxon>
        <taxon>Pucciniomycotina</taxon>
        <taxon>Microbotryomycetes</taxon>
        <taxon>Sporidiobolales</taxon>
        <taxon>Sporidiobolaceae</taxon>
        <taxon>Sporobolomyces</taxon>
    </lineage>
</organism>
<dbReference type="AlphaFoldDB" id="A0A0D6EI39"/>
<sequence length="507" mass="54981">MPPRPPLASRNVVSNLISRLHKSHCGCPICATTSSNSPTDIFNAASAIRSGGRSKVLQRGYATPVDSGVGGQPLGDYAFEVAASNLRFGEGVTREVGMDFANLKARKVGVWTDKTVAQLLPMQMALESLEANGVPYEVYDRTRVEPNQDSWEDAITFARKNDFSHFLAVGGGSVIDTCKVANLFTCYPDADLFDFVNAPVGKGLPIAKSLRPLIAVPTTAGTGSETTGTAIMDVPKIRAKTGIANRAMRPLLGIVDPLNTDSCPREVHISSGLDVLFHALESWTAINYTDRVPRPTNPLLRPAYQGRNPVSDVFSEWALRQTVKYLPRVAKDGGDKEAKSSMLIGFGNAGVHLCHGMSYPISGLNYQKGRYQHPGYEVDHPIVPHGISVALTGPAVFQFTAPSSPDRHRAAANIFEDLAPDHVKDHIDTSRVPDADIGPLLHDRIARFLIELDVPRGLKKVGYGMGDVNELVEGTLPQRRVLDLAPGFTGTEGREELSRILEHAMEF</sequence>
<name>A0A0D6EI39_SPOSA</name>
<dbReference type="Gene3D" id="3.40.50.1970">
    <property type="match status" value="1"/>
</dbReference>
<keyword evidence="7" id="KW-0496">Mitochondrion</keyword>
<evidence type="ECO:0000313" key="10">
    <source>
        <dbReference type="EMBL" id="CEQ39230.1"/>
    </source>
</evidence>
<dbReference type="GO" id="GO:0047988">
    <property type="term" value="F:hydroxyacid-oxoacid transhydrogenase activity"/>
    <property type="evidence" value="ECO:0007669"/>
    <property type="project" value="UniProtKB-EC"/>
</dbReference>
<dbReference type="GO" id="GO:0046872">
    <property type="term" value="F:metal ion binding"/>
    <property type="evidence" value="ECO:0007669"/>
    <property type="project" value="InterPro"/>
</dbReference>
<dbReference type="Pfam" id="PF00465">
    <property type="entry name" value="Fe-ADH"/>
    <property type="match status" value="1"/>
</dbReference>
<evidence type="ECO:0000256" key="1">
    <source>
        <dbReference type="ARBA" id="ARBA00000813"/>
    </source>
</evidence>
<comment type="catalytic activity">
    <reaction evidence="1">
        <text>(S)-3-hydroxybutanoate + 2-oxoglutarate = (R)-2-hydroxyglutarate + acetoacetate</text>
        <dbReference type="Rhea" id="RHEA:23048"/>
        <dbReference type="ChEBI" id="CHEBI:11047"/>
        <dbReference type="ChEBI" id="CHEBI:13705"/>
        <dbReference type="ChEBI" id="CHEBI:15801"/>
        <dbReference type="ChEBI" id="CHEBI:16810"/>
        <dbReference type="EC" id="1.1.99.24"/>
    </reaction>
</comment>
<protein>
    <recommendedName>
        <fullName evidence="4">hydroxyacid-oxoacid transhydrogenase</fullName>
        <ecNumber evidence="4">1.1.99.24</ecNumber>
    </recommendedName>
</protein>
<evidence type="ECO:0000256" key="5">
    <source>
        <dbReference type="ARBA" id="ARBA00022946"/>
    </source>
</evidence>
<dbReference type="EC" id="1.1.99.24" evidence="4"/>
<evidence type="ECO:0000256" key="3">
    <source>
        <dbReference type="ARBA" id="ARBA00010005"/>
    </source>
</evidence>
<keyword evidence="6" id="KW-0560">Oxidoreductase</keyword>
<evidence type="ECO:0000256" key="6">
    <source>
        <dbReference type="ARBA" id="ARBA00023002"/>
    </source>
</evidence>
<comment type="similarity">
    <text evidence="3">Belongs to the iron-containing alcohol dehydrogenase family. Hydroxyacid-oxoacid transhydrogenase subfamily.</text>
</comment>
<feature type="domain" description="Alcohol dehydrogenase iron-type/glycerol dehydrogenase GldA" evidence="9">
    <location>
        <begin position="85"/>
        <end position="257"/>
    </location>
</feature>
<dbReference type="PANTHER" id="PTHR11496:SF83">
    <property type="entry name" value="HYDROXYACID-OXOACID TRANSHYDROGENASE, MITOCHONDRIAL"/>
    <property type="match status" value="1"/>
</dbReference>
<evidence type="ECO:0000313" key="11">
    <source>
        <dbReference type="Proteomes" id="UP000243876"/>
    </source>
</evidence>
<evidence type="ECO:0000256" key="4">
    <source>
        <dbReference type="ARBA" id="ARBA00013182"/>
    </source>
</evidence>